<protein>
    <submittedName>
        <fullName evidence="1">Uncharacterized protein</fullName>
    </submittedName>
</protein>
<reference evidence="1 2" key="1">
    <citation type="submission" date="2024-03" db="EMBL/GenBank/DDBJ databases">
        <title>Novel Streptomyces species of biotechnological and ecological value are a feature of Machair soil.</title>
        <authorList>
            <person name="Prole J.R."/>
            <person name="Goodfellow M."/>
            <person name="Allenby N."/>
            <person name="Ward A.C."/>
        </authorList>
    </citation>
    <scope>NUCLEOTIDE SEQUENCE [LARGE SCALE GENOMIC DNA]</scope>
    <source>
        <strain evidence="1 2">MS1.HAVA.3</strain>
    </source>
</reference>
<proteinExistence type="predicted"/>
<evidence type="ECO:0000313" key="2">
    <source>
        <dbReference type="Proteomes" id="UP001382904"/>
    </source>
</evidence>
<name>A0ABU8UDW7_9ACTN</name>
<evidence type="ECO:0000313" key="1">
    <source>
        <dbReference type="EMBL" id="MEJ8645830.1"/>
    </source>
</evidence>
<accession>A0ABU8UDW7</accession>
<gene>
    <name evidence="1" type="ORF">WKI68_40680</name>
</gene>
<dbReference type="EMBL" id="JBBKAM010000004">
    <property type="protein sequence ID" value="MEJ8645830.1"/>
    <property type="molecule type" value="Genomic_DNA"/>
</dbReference>
<sequence>MARSRLPALPSRRLPALPPRFVLAFVLGLVAATGLVVAGPASAHAAQTAEAEIPPGTTTWAHLGTVLRVTLSPGRR</sequence>
<organism evidence="1 2">
    <name type="scientific">Streptomyces caledonius</name>
    <dbReference type="NCBI Taxonomy" id="3134107"/>
    <lineage>
        <taxon>Bacteria</taxon>
        <taxon>Bacillati</taxon>
        <taxon>Actinomycetota</taxon>
        <taxon>Actinomycetes</taxon>
        <taxon>Kitasatosporales</taxon>
        <taxon>Streptomycetaceae</taxon>
        <taxon>Streptomyces</taxon>
    </lineage>
</organism>
<comment type="caution">
    <text evidence="1">The sequence shown here is derived from an EMBL/GenBank/DDBJ whole genome shotgun (WGS) entry which is preliminary data.</text>
</comment>
<dbReference type="Proteomes" id="UP001382904">
    <property type="component" value="Unassembled WGS sequence"/>
</dbReference>
<keyword evidence="2" id="KW-1185">Reference proteome</keyword>